<dbReference type="GO" id="GO:0006167">
    <property type="term" value="P:AMP biosynthetic process"/>
    <property type="evidence" value="ECO:0007669"/>
    <property type="project" value="TreeGrafter"/>
</dbReference>
<protein>
    <submittedName>
        <fullName evidence="5">Nudix hydrolase domain-containing protein</fullName>
    </submittedName>
</protein>
<keyword evidence="4" id="KW-1185">Reference proteome</keyword>
<organism evidence="5">
    <name type="scientific">Enterobius vermicularis</name>
    <name type="common">Human pinworm</name>
    <dbReference type="NCBI Taxonomy" id="51028"/>
    <lineage>
        <taxon>Eukaryota</taxon>
        <taxon>Metazoa</taxon>
        <taxon>Ecdysozoa</taxon>
        <taxon>Nematoda</taxon>
        <taxon>Chromadorea</taxon>
        <taxon>Rhabditida</taxon>
        <taxon>Spirurina</taxon>
        <taxon>Oxyuridomorpha</taxon>
        <taxon>Oxyuroidea</taxon>
        <taxon>Oxyuridae</taxon>
        <taxon>Enterobius</taxon>
    </lineage>
</organism>
<proteinExistence type="predicted"/>
<dbReference type="PANTHER" id="PTHR21340:SF0">
    <property type="entry name" value="BIS(5'-NUCLEOSYL)-TETRAPHOSPHATASE [ASYMMETRICAL]"/>
    <property type="match status" value="1"/>
</dbReference>
<dbReference type="WBParaSite" id="EVEC_0001193201-mRNA-1">
    <property type="protein sequence ID" value="EVEC_0001193201-mRNA-1"/>
    <property type="gene ID" value="EVEC_0001193201"/>
</dbReference>
<dbReference type="AlphaFoldDB" id="A0A0N4VLY9"/>
<sequence>MKSYLPTKATEKSSIRARHLDDSEDFMTAALRETKEEAGLAEEELEIHKDFEEDLFYDVKQSRYEGEMTRKKQVKYWLARLKKSGNVRLSAEHQAMRWVSLEDAVVLASFPDMERLLRKAEGFLRNKDSSGPLHL</sequence>
<dbReference type="Gene3D" id="3.90.79.10">
    <property type="entry name" value="Nucleoside Triphosphate Pyrophosphohydrolase"/>
    <property type="match status" value="1"/>
</dbReference>
<keyword evidence="1" id="KW-0378">Hydrolase</keyword>
<name>A0A0N4VLY9_ENTVE</name>
<dbReference type="PANTHER" id="PTHR21340">
    <property type="entry name" value="DIADENOSINE 5,5-P1,P4-TETRAPHOSPHATE PYROPHOSPHOHYDROLASE MUTT"/>
    <property type="match status" value="1"/>
</dbReference>
<dbReference type="EMBL" id="UXUI01011681">
    <property type="protein sequence ID" value="VDD96434.1"/>
    <property type="molecule type" value="Genomic_DNA"/>
</dbReference>
<reference evidence="3 4" key="2">
    <citation type="submission" date="2018-10" db="EMBL/GenBank/DDBJ databases">
        <authorList>
            <consortium name="Pathogen Informatics"/>
        </authorList>
    </citation>
    <scope>NUCLEOTIDE SEQUENCE [LARGE SCALE GENOMIC DNA]</scope>
</reference>
<dbReference type="PROSITE" id="PS51462">
    <property type="entry name" value="NUDIX"/>
    <property type="match status" value="1"/>
</dbReference>
<dbReference type="InterPro" id="IPR051325">
    <property type="entry name" value="Nudix_hydrolase_domain"/>
</dbReference>
<dbReference type="Pfam" id="PF00293">
    <property type="entry name" value="NUDIX"/>
    <property type="match status" value="1"/>
</dbReference>
<feature type="domain" description="Nudix hydrolase" evidence="2">
    <location>
        <begin position="1"/>
        <end position="121"/>
    </location>
</feature>
<reference evidence="5" key="1">
    <citation type="submission" date="2017-02" db="UniProtKB">
        <authorList>
            <consortium name="WormBaseParasite"/>
        </authorList>
    </citation>
    <scope>IDENTIFICATION</scope>
</reference>
<dbReference type="InterPro" id="IPR015797">
    <property type="entry name" value="NUDIX_hydrolase-like_dom_sf"/>
</dbReference>
<accession>A0A0N4VLY9</accession>
<evidence type="ECO:0000313" key="3">
    <source>
        <dbReference type="EMBL" id="VDD96434.1"/>
    </source>
</evidence>
<dbReference type="Proteomes" id="UP000274131">
    <property type="component" value="Unassembled WGS sequence"/>
</dbReference>
<evidence type="ECO:0000256" key="1">
    <source>
        <dbReference type="ARBA" id="ARBA00022801"/>
    </source>
</evidence>
<dbReference type="SUPFAM" id="SSF55811">
    <property type="entry name" value="Nudix"/>
    <property type="match status" value="1"/>
</dbReference>
<evidence type="ECO:0000259" key="2">
    <source>
        <dbReference type="PROSITE" id="PS51462"/>
    </source>
</evidence>
<evidence type="ECO:0000313" key="4">
    <source>
        <dbReference type="Proteomes" id="UP000274131"/>
    </source>
</evidence>
<dbReference type="GO" id="GO:0006754">
    <property type="term" value="P:ATP biosynthetic process"/>
    <property type="evidence" value="ECO:0007669"/>
    <property type="project" value="TreeGrafter"/>
</dbReference>
<dbReference type="STRING" id="51028.A0A0N4VLY9"/>
<gene>
    <name evidence="3" type="ORF">EVEC_LOCUS11185</name>
</gene>
<dbReference type="GO" id="GO:0004081">
    <property type="term" value="F:bis(5'-nucleosyl)-tetraphosphatase (asymmetrical) activity"/>
    <property type="evidence" value="ECO:0007669"/>
    <property type="project" value="TreeGrafter"/>
</dbReference>
<dbReference type="OrthoDB" id="276276at2759"/>
<dbReference type="InterPro" id="IPR000086">
    <property type="entry name" value="NUDIX_hydrolase_dom"/>
</dbReference>
<evidence type="ECO:0000313" key="5">
    <source>
        <dbReference type="WBParaSite" id="EVEC_0001193201-mRNA-1"/>
    </source>
</evidence>